<dbReference type="GO" id="GO:0005886">
    <property type="term" value="C:plasma membrane"/>
    <property type="evidence" value="ECO:0007669"/>
    <property type="project" value="UniProtKB-SubCell"/>
</dbReference>
<dbReference type="OrthoDB" id="9815445at2"/>
<dbReference type="InterPro" id="IPR000515">
    <property type="entry name" value="MetI-like"/>
</dbReference>
<dbReference type="Pfam" id="PF00528">
    <property type="entry name" value="BPD_transp_1"/>
    <property type="match status" value="1"/>
</dbReference>
<feature type="transmembrane region" description="Helical" evidence="7">
    <location>
        <begin position="106"/>
        <end position="131"/>
    </location>
</feature>
<name>A0A5Q0CAJ2_9HYPH</name>
<proteinExistence type="inferred from homology"/>
<dbReference type="AlphaFoldDB" id="A0A5Q0CAJ2"/>
<dbReference type="InterPro" id="IPR035906">
    <property type="entry name" value="MetI-like_sf"/>
</dbReference>
<feature type="transmembrane region" description="Helical" evidence="7">
    <location>
        <begin position="137"/>
        <end position="158"/>
    </location>
</feature>
<keyword evidence="5 7" id="KW-1133">Transmembrane helix</keyword>
<evidence type="ECO:0000256" key="3">
    <source>
        <dbReference type="ARBA" id="ARBA00022475"/>
    </source>
</evidence>
<dbReference type="Proteomes" id="UP000326881">
    <property type="component" value="Chromosome"/>
</dbReference>
<dbReference type="PROSITE" id="PS50928">
    <property type="entry name" value="ABC_TM1"/>
    <property type="match status" value="1"/>
</dbReference>
<evidence type="ECO:0000256" key="5">
    <source>
        <dbReference type="ARBA" id="ARBA00022989"/>
    </source>
</evidence>
<organism evidence="9 10">
    <name type="scientific">Rhizobium grahamii</name>
    <dbReference type="NCBI Taxonomy" id="1120045"/>
    <lineage>
        <taxon>Bacteria</taxon>
        <taxon>Pseudomonadati</taxon>
        <taxon>Pseudomonadota</taxon>
        <taxon>Alphaproteobacteria</taxon>
        <taxon>Hyphomicrobiales</taxon>
        <taxon>Rhizobiaceae</taxon>
        <taxon>Rhizobium/Agrobacterium group</taxon>
        <taxon>Rhizobium</taxon>
    </lineage>
</organism>
<dbReference type="PANTHER" id="PTHR32243:SF18">
    <property type="entry name" value="INNER MEMBRANE ABC TRANSPORTER PERMEASE PROTEIN YCJP"/>
    <property type="match status" value="1"/>
</dbReference>
<dbReference type="PANTHER" id="PTHR32243">
    <property type="entry name" value="MALTOSE TRANSPORT SYSTEM PERMEASE-RELATED"/>
    <property type="match status" value="1"/>
</dbReference>
<feature type="transmembrane region" description="Helical" evidence="7">
    <location>
        <begin position="240"/>
        <end position="261"/>
    </location>
</feature>
<feature type="transmembrane region" description="Helical" evidence="7">
    <location>
        <begin position="178"/>
        <end position="205"/>
    </location>
</feature>
<evidence type="ECO:0000313" key="9">
    <source>
        <dbReference type="EMBL" id="QFY60699.1"/>
    </source>
</evidence>
<sequence>MLLTATKNTLFYLLVAVIVVIAVFPFYYAILTSFKAGTALFEVNYWPTSISLTNYTTVLTTGSFIRSLGNSLLVAILVVAASLLLAVTASYALARVNFRGRALLMLTILSVSMFPQIAVLAGLFELIRWIGIFNTPFALIFSYMIFTLPFTVWVLTTFMRDLPIEIEEAAIVDGASPWVIITQVFMPLMWPALVTTGLLAFITAWNEFLFALTFTSSDAQRTVPVAIALLSGGSQFEIPWGNIMAASVIVTVPVVVLVLIFQRRIISGLTAGGVKG</sequence>
<dbReference type="CDD" id="cd06261">
    <property type="entry name" value="TM_PBP2"/>
    <property type="match status" value="1"/>
</dbReference>
<gene>
    <name evidence="9" type="ORF">FZ934_09840</name>
</gene>
<evidence type="ECO:0000256" key="6">
    <source>
        <dbReference type="ARBA" id="ARBA00023136"/>
    </source>
</evidence>
<keyword evidence="4 7" id="KW-0812">Transmembrane</keyword>
<dbReference type="Gene3D" id="1.10.3720.10">
    <property type="entry name" value="MetI-like"/>
    <property type="match status" value="1"/>
</dbReference>
<dbReference type="EMBL" id="CP043498">
    <property type="protein sequence ID" value="QFY60699.1"/>
    <property type="molecule type" value="Genomic_DNA"/>
</dbReference>
<feature type="transmembrane region" description="Helical" evidence="7">
    <location>
        <begin position="72"/>
        <end position="94"/>
    </location>
</feature>
<dbReference type="GO" id="GO:0055085">
    <property type="term" value="P:transmembrane transport"/>
    <property type="evidence" value="ECO:0007669"/>
    <property type="project" value="InterPro"/>
</dbReference>
<protein>
    <submittedName>
        <fullName evidence="9">Carbohydrate ABC transporter permease</fullName>
    </submittedName>
</protein>
<comment type="similarity">
    <text evidence="7">Belongs to the binding-protein-dependent transport system permease family.</text>
</comment>
<dbReference type="RefSeq" id="WP_153270916.1">
    <property type="nucleotide sequence ID" value="NZ_CP043498.1"/>
</dbReference>
<evidence type="ECO:0000256" key="4">
    <source>
        <dbReference type="ARBA" id="ARBA00022692"/>
    </source>
</evidence>
<reference evidence="9 10" key="1">
    <citation type="submission" date="2019-08" db="EMBL/GenBank/DDBJ databases">
        <title>Prosopis cineraria nodule microbiome.</title>
        <authorList>
            <person name="Ali R."/>
            <person name="Chaluvadi S.R."/>
            <person name="Wang X."/>
        </authorList>
    </citation>
    <scope>NUCLEOTIDE SEQUENCE [LARGE SCALE GENOMIC DNA]</scope>
    <source>
        <strain evidence="9 10">BG7</strain>
    </source>
</reference>
<dbReference type="SUPFAM" id="SSF161098">
    <property type="entry name" value="MetI-like"/>
    <property type="match status" value="1"/>
</dbReference>
<feature type="transmembrane region" description="Helical" evidence="7">
    <location>
        <begin position="9"/>
        <end position="30"/>
    </location>
</feature>
<evidence type="ECO:0000259" key="8">
    <source>
        <dbReference type="PROSITE" id="PS50928"/>
    </source>
</evidence>
<accession>A0A5Q0CAJ2</accession>
<evidence type="ECO:0000256" key="2">
    <source>
        <dbReference type="ARBA" id="ARBA00022448"/>
    </source>
</evidence>
<keyword evidence="10" id="KW-1185">Reference proteome</keyword>
<dbReference type="KEGG" id="rgr:FZ934_09840"/>
<comment type="subcellular location">
    <subcellularLocation>
        <location evidence="1 7">Cell membrane</location>
        <topology evidence="1 7">Multi-pass membrane protein</topology>
    </subcellularLocation>
</comment>
<evidence type="ECO:0000313" key="10">
    <source>
        <dbReference type="Proteomes" id="UP000326881"/>
    </source>
</evidence>
<keyword evidence="3" id="KW-1003">Cell membrane</keyword>
<evidence type="ECO:0000256" key="7">
    <source>
        <dbReference type="RuleBase" id="RU363032"/>
    </source>
</evidence>
<keyword evidence="6 7" id="KW-0472">Membrane</keyword>
<keyword evidence="2 7" id="KW-0813">Transport</keyword>
<evidence type="ECO:0000256" key="1">
    <source>
        <dbReference type="ARBA" id="ARBA00004651"/>
    </source>
</evidence>
<feature type="domain" description="ABC transmembrane type-1" evidence="8">
    <location>
        <begin position="68"/>
        <end position="261"/>
    </location>
</feature>
<dbReference type="InterPro" id="IPR050901">
    <property type="entry name" value="BP-dep_ABC_trans_perm"/>
</dbReference>